<dbReference type="OrthoDB" id="5964492at2759"/>
<reference evidence="3" key="1">
    <citation type="submission" date="2025-08" db="UniProtKB">
        <authorList>
            <consortium name="RefSeq"/>
        </authorList>
    </citation>
    <scope>IDENTIFICATION</scope>
    <source>
        <tissue evidence="3">Tentacle</tissue>
    </source>
</reference>
<gene>
    <name evidence="3" type="primary">LOC116299310</name>
</gene>
<accession>A0A6P8I742</accession>
<dbReference type="RefSeq" id="XP_031563808.1">
    <property type="nucleotide sequence ID" value="XM_031707948.1"/>
</dbReference>
<dbReference type="KEGG" id="aten:116299310"/>
<dbReference type="Proteomes" id="UP000515163">
    <property type="component" value="Unplaced"/>
</dbReference>
<keyword evidence="2" id="KW-1185">Reference proteome</keyword>
<feature type="region of interest" description="Disordered" evidence="1">
    <location>
        <begin position="154"/>
        <end position="184"/>
    </location>
</feature>
<evidence type="ECO:0000313" key="2">
    <source>
        <dbReference type="Proteomes" id="UP000515163"/>
    </source>
</evidence>
<organism evidence="2 3">
    <name type="scientific">Actinia tenebrosa</name>
    <name type="common">Australian red waratah sea anemone</name>
    <dbReference type="NCBI Taxonomy" id="6105"/>
    <lineage>
        <taxon>Eukaryota</taxon>
        <taxon>Metazoa</taxon>
        <taxon>Cnidaria</taxon>
        <taxon>Anthozoa</taxon>
        <taxon>Hexacorallia</taxon>
        <taxon>Actiniaria</taxon>
        <taxon>Actiniidae</taxon>
        <taxon>Actinia</taxon>
    </lineage>
</organism>
<dbReference type="AlphaFoldDB" id="A0A6P8I742"/>
<evidence type="ECO:0000256" key="1">
    <source>
        <dbReference type="SAM" id="MobiDB-lite"/>
    </source>
</evidence>
<proteinExistence type="predicted"/>
<dbReference type="InParanoid" id="A0A6P8I742"/>
<name>A0A6P8I742_ACTTE</name>
<feature type="compositionally biased region" description="Acidic residues" evidence="1">
    <location>
        <begin position="165"/>
        <end position="174"/>
    </location>
</feature>
<dbReference type="GeneID" id="116299310"/>
<protein>
    <submittedName>
        <fullName evidence="3">Uncharacterized protein LOC116299310</fullName>
    </submittedName>
</protein>
<evidence type="ECO:0000313" key="3">
    <source>
        <dbReference type="RefSeq" id="XP_031563808.1"/>
    </source>
</evidence>
<feature type="compositionally biased region" description="Basic and acidic residues" evidence="1">
    <location>
        <begin position="175"/>
        <end position="184"/>
    </location>
</feature>
<sequence>MSLTVTIPGQTPMSEDKFYDDIFSALKEMMSFLKDLKLAQLSERHLKERTRVEGVIHNLQLKIAEHVHAAQRVNGVKSPRPVRKGAAGGQEDNFPAFSAHLSRFETVDAHDHLQPRQPQRVSYSPEAKRRLEVVKPKIRPRSISCPEIRYCPHSWKTSLPKVPESEELKEDDDKENAKKTKAIE</sequence>